<dbReference type="Gene3D" id="2.60.40.1120">
    <property type="entry name" value="Carboxypeptidase-like, regulatory domain"/>
    <property type="match status" value="1"/>
</dbReference>
<evidence type="ECO:0000256" key="6">
    <source>
        <dbReference type="ARBA" id="ARBA00023237"/>
    </source>
</evidence>
<dbReference type="NCBIfam" id="TIGR04056">
    <property type="entry name" value="OMP_RagA_SusC"/>
    <property type="match status" value="1"/>
</dbReference>
<organism evidence="9 10">
    <name type="scientific">Niastella caeni</name>
    <dbReference type="NCBI Taxonomy" id="2569763"/>
    <lineage>
        <taxon>Bacteria</taxon>
        <taxon>Pseudomonadati</taxon>
        <taxon>Bacteroidota</taxon>
        <taxon>Chitinophagia</taxon>
        <taxon>Chitinophagales</taxon>
        <taxon>Chitinophagaceae</taxon>
        <taxon>Niastella</taxon>
    </lineage>
</organism>
<comment type="caution">
    <text evidence="9">The sequence shown here is derived from an EMBL/GenBank/DDBJ whole genome shotgun (WGS) entry which is preliminary data.</text>
</comment>
<sequence length="1041" mass="115526">MIKRILYIILPVLLAGVTSYAQMKLTGIVTDSTGSGIVGANVVEKDIAGNATYTNASGRFTLTLRGTSNKLTISMAGYEPQDVKVGTSEVHVVLKMNGGGLADVVVVGYGRQRKATLTGAVSVVSGKELRDNPTASVQNTLAGRLPGFFSQQTSGRPGADGADFFVRGLSSYNEGSNTPLIIVDDIEFSYEQFARLDPNEIESLSILKDASTTAVFGVRGANGVMLVSTRRGKISAPQIAFRGETALSQPNVMPRYLNAYESATLYNVARKNDGQAPLFTDADLAAYRDHTDPYGHPDVNWRDVLFKKFSRQYRGNFDISGGTEKVKYFISAGYLYQDGMLKDFGNKVGVNNNFYNQRYNYRSNLDIKVTGTTDLRLDLSGNISQINVPQVNSPNGYNDLFYDYSSFLTLAPFAYPIYNPDGSFGYSQWQKSPGVGGTAYDANNVVGRLTYLGYTRTFENNMNLVGVLNQKLDFITRGLSLKGTLSYASSYGDPDNRNTVSMTGGDFPSFVYDPVSDTYSPRNSNIYRVRRLIRSSSNGGTIRNLNTQVALNYDRNFGGDHHVYGLFMMSQNSVVKGNSNANYNFIPNNFRGFTGRIGYDFRQKYLVEFNGAYNGSDRFAKENRFGFFPAASAGWNISEEEFFKENVHFVDRLKLRASYGLVGNDKIGRRYSYYYLPVWSNPGSGVTYFGNPNSNSSGAVFEGTLGNPNVSWEKEKKLDVGMDMAFFGNKLTATVDYFLNNRYDIMTERSSSMSGAFGQSLPPVNLGRVENKGWEVELNYSNKIGKDFSYSVKGTYSYAKNKILEQDEPSYKYDWMAYTGNSINMQRVYTWIGFYQDADDIAKSAKPGQTVRPGDLKYADLNGDGIIDGYDQKVQGFADIPNTTAGIQINIRYKGFNIGVFFQGAANFYVRGGGEAIQAFSSNLTSAHQQAWTPELGNNAKYPLLTLIPGISDSRANVSTFWLLPGDYIRLKTAEIGYSLPASWVKRLRMRDIRIYSNGFNLLTWTKLSKLYQLDPEIKTGTDRVTYPPQRTINFGVSATF</sequence>
<dbReference type="Gene3D" id="2.40.170.20">
    <property type="entry name" value="TonB-dependent receptor, beta-barrel domain"/>
    <property type="match status" value="1"/>
</dbReference>
<dbReference type="InterPro" id="IPR037066">
    <property type="entry name" value="Plug_dom_sf"/>
</dbReference>
<dbReference type="SUPFAM" id="SSF56935">
    <property type="entry name" value="Porins"/>
    <property type="match status" value="1"/>
</dbReference>
<comment type="similarity">
    <text evidence="7">Belongs to the TonB-dependent receptor family.</text>
</comment>
<evidence type="ECO:0000256" key="2">
    <source>
        <dbReference type="ARBA" id="ARBA00022448"/>
    </source>
</evidence>
<dbReference type="SUPFAM" id="SSF49464">
    <property type="entry name" value="Carboxypeptidase regulatory domain-like"/>
    <property type="match status" value="1"/>
</dbReference>
<name>A0A4S8HI91_9BACT</name>
<dbReference type="InterPro" id="IPR023996">
    <property type="entry name" value="TonB-dep_OMP_SusC/RagA"/>
</dbReference>
<dbReference type="InterPro" id="IPR036942">
    <property type="entry name" value="Beta-barrel_TonB_sf"/>
</dbReference>
<keyword evidence="3 7" id="KW-1134">Transmembrane beta strand</keyword>
<dbReference type="FunFam" id="2.170.130.10:FF:000003">
    <property type="entry name" value="SusC/RagA family TonB-linked outer membrane protein"/>
    <property type="match status" value="1"/>
</dbReference>
<feature type="domain" description="TonB-dependent receptor plug" evidence="8">
    <location>
        <begin position="114"/>
        <end position="224"/>
    </location>
</feature>
<accession>A0A4S8HI91</accession>
<dbReference type="GO" id="GO:0009279">
    <property type="term" value="C:cell outer membrane"/>
    <property type="evidence" value="ECO:0007669"/>
    <property type="project" value="UniProtKB-SubCell"/>
</dbReference>
<dbReference type="EMBL" id="STFF01000007">
    <property type="protein sequence ID" value="THU34928.1"/>
    <property type="molecule type" value="Genomic_DNA"/>
</dbReference>
<keyword evidence="2 7" id="KW-0813">Transport</keyword>
<keyword evidence="4 7" id="KW-0812">Transmembrane</keyword>
<dbReference type="RefSeq" id="WP_136579571.1">
    <property type="nucleotide sequence ID" value="NZ_STFF01000007.1"/>
</dbReference>
<evidence type="ECO:0000313" key="9">
    <source>
        <dbReference type="EMBL" id="THU34928.1"/>
    </source>
</evidence>
<dbReference type="Proteomes" id="UP000306918">
    <property type="component" value="Unassembled WGS sequence"/>
</dbReference>
<reference evidence="9 10" key="1">
    <citation type="submission" date="2019-04" db="EMBL/GenBank/DDBJ databases">
        <title>Niastella caeni sp. nov., isolated from activated sludge.</title>
        <authorList>
            <person name="Sheng M."/>
        </authorList>
    </citation>
    <scope>NUCLEOTIDE SEQUENCE [LARGE SCALE GENOMIC DNA]</scope>
    <source>
        <strain evidence="9 10">HX-2-15</strain>
    </source>
</reference>
<evidence type="ECO:0000256" key="1">
    <source>
        <dbReference type="ARBA" id="ARBA00004571"/>
    </source>
</evidence>
<evidence type="ECO:0000256" key="5">
    <source>
        <dbReference type="ARBA" id="ARBA00023136"/>
    </source>
</evidence>
<evidence type="ECO:0000256" key="7">
    <source>
        <dbReference type="PROSITE-ProRule" id="PRU01360"/>
    </source>
</evidence>
<keyword evidence="6 7" id="KW-0998">Cell outer membrane</keyword>
<dbReference type="Pfam" id="PF07715">
    <property type="entry name" value="Plug"/>
    <property type="match status" value="1"/>
</dbReference>
<evidence type="ECO:0000313" key="10">
    <source>
        <dbReference type="Proteomes" id="UP000306918"/>
    </source>
</evidence>
<dbReference type="InterPro" id="IPR039426">
    <property type="entry name" value="TonB-dep_rcpt-like"/>
</dbReference>
<dbReference type="InterPro" id="IPR023997">
    <property type="entry name" value="TonB-dep_OMP_SusC/RagA_CS"/>
</dbReference>
<proteinExistence type="inferred from homology"/>
<dbReference type="AlphaFoldDB" id="A0A4S8HI91"/>
<keyword evidence="10" id="KW-1185">Reference proteome</keyword>
<evidence type="ECO:0000259" key="8">
    <source>
        <dbReference type="Pfam" id="PF07715"/>
    </source>
</evidence>
<dbReference type="OrthoDB" id="9768177at2"/>
<evidence type="ECO:0000256" key="3">
    <source>
        <dbReference type="ARBA" id="ARBA00022452"/>
    </source>
</evidence>
<dbReference type="NCBIfam" id="TIGR04057">
    <property type="entry name" value="SusC_RagA_signa"/>
    <property type="match status" value="1"/>
</dbReference>
<dbReference type="Pfam" id="PF13715">
    <property type="entry name" value="CarbopepD_reg_2"/>
    <property type="match status" value="1"/>
</dbReference>
<keyword evidence="5 7" id="KW-0472">Membrane</keyword>
<comment type="subcellular location">
    <subcellularLocation>
        <location evidence="1 7">Cell outer membrane</location>
        <topology evidence="1 7">Multi-pass membrane protein</topology>
    </subcellularLocation>
</comment>
<evidence type="ECO:0000256" key="4">
    <source>
        <dbReference type="ARBA" id="ARBA00022692"/>
    </source>
</evidence>
<dbReference type="Gene3D" id="2.170.130.10">
    <property type="entry name" value="TonB-dependent receptor, plug domain"/>
    <property type="match status" value="1"/>
</dbReference>
<gene>
    <name evidence="9" type="ORF">FAM09_23335</name>
</gene>
<protein>
    <submittedName>
        <fullName evidence="9">TonB-dependent receptor</fullName>
    </submittedName>
</protein>
<keyword evidence="9" id="KW-0675">Receptor</keyword>
<dbReference type="InterPro" id="IPR008969">
    <property type="entry name" value="CarboxyPept-like_regulatory"/>
</dbReference>
<dbReference type="PROSITE" id="PS52016">
    <property type="entry name" value="TONB_DEPENDENT_REC_3"/>
    <property type="match status" value="1"/>
</dbReference>
<dbReference type="InterPro" id="IPR012910">
    <property type="entry name" value="Plug_dom"/>
</dbReference>